<accession>A0ABW5LKE5</accession>
<gene>
    <name evidence="1" type="ORF">ACFSR1_21565</name>
</gene>
<evidence type="ECO:0000313" key="1">
    <source>
        <dbReference type="EMBL" id="MFD2565280.1"/>
    </source>
</evidence>
<dbReference type="EMBL" id="JBHULE010000035">
    <property type="protein sequence ID" value="MFD2565280.1"/>
    <property type="molecule type" value="Genomic_DNA"/>
</dbReference>
<evidence type="ECO:0000313" key="2">
    <source>
        <dbReference type="Proteomes" id="UP001597319"/>
    </source>
</evidence>
<dbReference type="RefSeq" id="WP_378295427.1">
    <property type="nucleotide sequence ID" value="NZ_JBHULE010000035.1"/>
</dbReference>
<keyword evidence="2" id="KW-1185">Reference proteome</keyword>
<dbReference type="NCBIfam" id="NF033487">
    <property type="entry name" value="Lacal_2735_fam"/>
    <property type="match status" value="1"/>
</dbReference>
<reference evidence="2" key="1">
    <citation type="journal article" date="2019" name="Int. J. Syst. Evol. Microbiol.">
        <title>The Global Catalogue of Microorganisms (GCM) 10K type strain sequencing project: providing services to taxonomists for standard genome sequencing and annotation.</title>
        <authorList>
            <consortium name="The Broad Institute Genomics Platform"/>
            <consortium name="The Broad Institute Genome Sequencing Center for Infectious Disease"/>
            <person name="Wu L."/>
            <person name="Ma J."/>
        </authorList>
    </citation>
    <scope>NUCLEOTIDE SEQUENCE [LARGE SCALE GENOMIC DNA]</scope>
    <source>
        <strain evidence="2">KCTC 52274</strain>
    </source>
</reference>
<organism evidence="1 2">
    <name type="scientific">Aquimarina rubra</name>
    <dbReference type="NCBI Taxonomy" id="1920033"/>
    <lineage>
        <taxon>Bacteria</taxon>
        <taxon>Pseudomonadati</taxon>
        <taxon>Bacteroidota</taxon>
        <taxon>Flavobacteriia</taxon>
        <taxon>Flavobacteriales</taxon>
        <taxon>Flavobacteriaceae</taxon>
        <taxon>Aquimarina</taxon>
    </lineage>
</organism>
<dbReference type="InterPro" id="IPR045493">
    <property type="entry name" value="DUF6435"/>
</dbReference>
<sequence length="50" mass="5868">MTDLQKLQKRYCRLMKNAYNLAIKDKAKSDLLHAEANKILIEIKNIEHQA</sequence>
<comment type="caution">
    <text evidence="1">The sequence shown here is derived from an EMBL/GenBank/DDBJ whole genome shotgun (WGS) entry which is preliminary data.</text>
</comment>
<name>A0ABW5LKE5_9FLAO</name>
<dbReference type="Proteomes" id="UP001597319">
    <property type="component" value="Unassembled WGS sequence"/>
</dbReference>
<protein>
    <submittedName>
        <fullName evidence="1">Lacal_2735 family protein</fullName>
    </submittedName>
</protein>
<proteinExistence type="predicted"/>